<protein>
    <submittedName>
        <fullName evidence="2">Vitellogenin</fullName>
    </submittedName>
</protein>
<sequence>MIAAQEDQLLVLKQGQCSPQNLLYAEVRKLGNATKMATSEEDGVGIRGIEIDNWHPPAASVIKKIKYSSFEPAPAVKYPRVTQCDVV</sequence>
<name>A0A915KL73_ROMCU</name>
<organism evidence="1 2">
    <name type="scientific">Romanomermis culicivorax</name>
    <name type="common">Nematode worm</name>
    <dbReference type="NCBI Taxonomy" id="13658"/>
    <lineage>
        <taxon>Eukaryota</taxon>
        <taxon>Metazoa</taxon>
        <taxon>Ecdysozoa</taxon>
        <taxon>Nematoda</taxon>
        <taxon>Enoplea</taxon>
        <taxon>Dorylaimia</taxon>
        <taxon>Mermithida</taxon>
        <taxon>Mermithoidea</taxon>
        <taxon>Mermithidae</taxon>
        <taxon>Romanomermis</taxon>
    </lineage>
</organism>
<evidence type="ECO:0000313" key="2">
    <source>
        <dbReference type="WBParaSite" id="nRc.2.0.1.t39587-RA"/>
    </source>
</evidence>
<keyword evidence="1" id="KW-1185">Reference proteome</keyword>
<evidence type="ECO:0000313" key="1">
    <source>
        <dbReference type="Proteomes" id="UP000887565"/>
    </source>
</evidence>
<dbReference type="WBParaSite" id="nRc.2.0.1.t39587-RA">
    <property type="protein sequence ID" value="nRc.2.0.1.t39587-RA"/>
    <property type="gene ID" value="nRc.2.0.1.g39587"/>
</dbReference>
<proteinExistence type="predicted"/>
<accession>A0A915KL73</accession>
<reference evidence="2" key="1">
    <citation type="submission" date="2022-11" db="UniProtKB">
        <authorList>
            <consortium name="WormBaseParasite"/>
        </authorList>
    </citation>
    <scope>IDENTIFICATION</scope>
</reference>
<dbReference type="Proteomes" id="UP000887565">
    <property type="component" value="Unplaced"/>
</dbReference>
<dbReference type="AlphaFoldDB" id="A0A915KL73"/>